<evidence type="ECO:0000259" key="11">
    <source>
        <dbReference type="PROSITE" id="PS50883"/>
    </source>
</evidence>
<dbReference type="InterPro" id="IPR006189">
    <property type="entry name" value="CHASE_dom"/>
</dbReference>
<feature type="transmembrane region" description="Helical" evidence="7">
    <location>
        <begin position="24"/>
        <end position="44"/>
    </location>
</feature>
<keyword evidence="5 7" id="KW-1133">Transmembrane helix</keyword>
<dbReference type="InterPro" id="IPR035919">
    <property type="entry name" value="EAL_sf"/>
</dbReference>
<dbReference type="SMART" id="SM00091">
    <property type="entry name" value="PAS"/>
    <property type="match status" value="1"/>
</dbReference>
<sequence length="1001" mass="114561">MDLLLFAIGNLSNRMNRLDYSVPFVKLVTVLSFVSFSILGGIAFHTCFSNTEYLAKEFAQHEAFSYANKIEKKIDQGLAATAEIVDYVRFNRGEVKDFESYASFVLERYPIVDRLVLIPNGIIAKIYPLTGHERVIGINLFGNDELRANALRDHLALSSSVSAPIRLIDETYAVGVRIPVVIEGTSKDQPFWGFVAAAFGVEKLIQNTELFNLEQHQLEYQLSEYRDLDETHVVISQSEGYNASDSIKYDMSLPSVHWTLSLSPSVAWVSNRYIYTLASSISLIVLMLTSVCFLIARKFFERSVKAQLVEQKTREAELTLERLSNTLDAIPDYLVEVDEKGVVAENHYSSEKGLMKWLPLYPRERLTECLNQEILSVWEQSMKNAFSDGTSTGLSFRVELDQDEKWFELSTVYTSRDESKDREAFYLFLARDITDRIKYEAELRIAAIAFETQDGIIITDSHNRIIKINKAFEKITGYSESEVFGKNPAIISSGRHDRNFYRKLYQSLNKVGHWEGEIWNRRKDGTIFPEWLYISAIEDDEKRLLHYVATFRDITKDKDNQHRIEQLNYYDELTRLPNKTLFLEELDHRLGIMSEFTYRRSAILYLDLDNFKDLNDYYGHKKGDELIQQVASRLVDVVRSQDMVSRLSGDNFVLLLEDADVTVNPERASYRAQHVADKILHEFKYPFVLEGKELTITASIGMTEFGAVKTEHAAEDVIKQAEMAMYEAKQSGRAQSCFFLPKMHERVVQRVYFETSLRDALAKRQFSLYYQPQFDVNKSLVGMEALIRWNHPDRGLVAPGEFIPFAEESKLIIKIGAWVLIEACQTKADWFKNGVFQDSNMSINVSALQFSQDNFVDQVKYALDKSGVNPSTIELELTESMLVDDQEDVIKKMNSLKELGVLISLDDFGTGYSSLSYLTRLPIDQLKIDQSFVSSLSDGTRESTIAASIINIGHNLNMEVIAEGVEQESQFEWLKSQGCDLFQGYGLGRPMPEDELLARFK</sequence>
<dbReference type="Gene3D" id="3.30.450.350">
    <property type="entry name" value="CHASE domain"/>
    <property type="match status" value="1"/>
</dbReference>
<dbReference type="NCBIfam" id="TIGR00254">
    <property type="entry name" value="GGDEF"/>
    <property type="match status" value="1"/>
</dbReference>
<dbReference type="CDD" id="cd00130">
    <property type="entry name" value="PAS"/>
    <property type="match status" value="1"/>
</dbReference>
<dbReference type="SMART" id="SM00052">
    <property type="entry name" value="EAL"/>
    <property type="match status" value="1"/>
</dbReference>
<dbReference type="EMBL" id="SNXC01000011">
    <property type="protein sequence ID" value="TDO97907.1"/>
    <property type="molecule type" value="Genomic_DNA"/>
</dbReference>
<dbReference type="PROSITE" id="PS50883">
    <property type="entry name" value="EAL"/>
    <property type="match status" value="1"/>
</dbReference>
<comment type="caution">
    <text evidence="13">The sequence shown here is derived from an EMBL/GenBank/DDBJ whole genome shotgun (WGS) entry which is preliminary data.</text>
</comment>
<dbReference type="GO" id="GO:0071111">
    <property type="term" value="F:cyclic-guanylate-specific phosphodiesterase activity"/>
    <property type="evidence" value="ECO:0007669"/>
    <property type="project" value="UniProtKB-EC"/>
</dbReference>
<dbReference type="InterPro" id="IPR035965">
    <property type="entry name" value="PAS-like_dom_sf"/>
</dbReference>
<dbReference type="PROSITE" id="PS50113">
    <property type="entry name" value="PAC"/>
    <property type="match status" value="1"/>
</dbReference>
<dbReference type="SMART" id="SM01079">
    <property type="entry name" value="CHASE"/>
    <property type="match status" value="1"/>
</dbReference>
<keyword evidence="6 7" id="KW-0472">Membrane</keyword>
<dbReference type="CDD" id="cd01948">
    <property type="entry name" value="EAL"/>
    <property type="match status" value="1"/>
</dbReference>
<dbReference type="Gene3D" id="3.20.20.450">
    <property type="entry name" value="EAL domain"/>
    <property type="match status" value="1"/>
</dbReference>
<dbReference type="RefSeq" id="WP_133503327.1">
    <property type="nucleotide sequence ID" value="NZ_SNXC01000011.1"/>
</dbReference>
<dbReference type="PANTHER" id="PTHR44757">
    <property type="entry name" value="DIGUANYLATE CYCLASE DGCP"/>
    <property type="match status" value="1"/>
</dbReference>
<dbReference type="InterPro" id="IPR001633">
    <property type="entry name" value="EAL_dom"/>
</dbReference>
<dbReference type="InterPro" id="IPR000014">
    <property type="entry name" value="PAS"/>
</dbReference>
<feature type="transmembrane region" description="Helical" evidence="7">
    <location>
        <begin position="273"/>
        <end position="296"/>
    </location>
</feature>
<dbReference type="Pfam" id="PF13426">
    <property type="entry name" value="PAS_9"/>
    <property type="match status" value="1"/>
</dbReference>
<dbReference type="InterPro" id="IPR043128">
    <property type="entry name" value="Rev_trsase/Diguanyl_cyclase"/>
</dbReference>
<dbReference type="InterPro" id="IPR000700">
    <property type="entry name" value="PAS-assoc_C"/>
</dbReference>
<feature type="domain" description="PAS" evidence="8">
    <location>
        <begin position="441"/>
        <end position="487"/>
    </location>
</feature>
<accession>A0A4R6M8W2</accession>
<reference evidence="13 14" key="1">
    <citation type="submission" date="2019-03" db="EMBL/GenBank/DDBJ databases">
        <title>Genomic Encyclopedia of Type Strains, Phase III (KMG-III): the genomes of soil and plant-associated and newly described type strains.</title>
        <authorList>
            <person name="Whitman W."/>
        </authorList>
    </citation>
    <scope>NUCLEOTIDE SEQUENCE [LARGE SCALE GENOMIC DNA]</scope>
    <source>
        <strain evidence="13 14">CECT 7378</strain>
    </source>
</reference>
<dbReference type="Pfam" id="PF00990">
    <property type="entry name" value="GGDEF"/>
    <property type="match status" value="1"/>
</dbReference>
<dbReference type="InterPro" id="IPR000160">
    <property type="entry name" value="GGDEF_dom"/>
</dbReference>
<evidence type="ECO:0000256" key="5">
    <source>
        <dbReference type="ARBA" id="ARBA00022989"/>
    </source>
</evidence>
<dbReference type="Gene3D" id="3.30.450.20">
    <property type="entry name" value="PAS domain"/>
    <property type="match status" value="2"/>
</dbReference>
<dbReference type="NCBIfam" id="TIGR00229">
    <property type="entry name" value="sensory_box"/>
    <property type="match status" value="1"/>
</dbReference>
<dbReference type="InterPro" id="IPR001610">
    <property type="entry name" value="PAC"/>
</dbReference>
<name>A0A4R6M8W2_9GAMM</name>
<dbReference type="Proteomes" id="UP000294656">
    <property type="component" value="Unassembled WGS sequence"/>
</dbReference>
<evidence type="ECO:0000256" key="4">
    <source>
        <dbReference type="ARBA" id="ARBA00022692"/>
    </source>
</evidence>
<dbReference type="AlphaFoldDB" id="A0A4R6M8W2"/>
<evidence type="ECO:0000256" key="6">
    <source>
        <dbReference type="ARBA" id="ARBA00023136"/>
    </source>
</evidence>
<dbReference type="Pfam" id="PF03924">
    <property type="entry name" value="CHASE"/>
    <property type="match status" value="1"/>
</dbReference>
<dbReference type="PANTHER" id="PTHR44757:SF2">
    <property type="entry name" value="BIOFILM ARCHITECTURE MAINTENANCE PROTEIN MBAA"/>
    <property type="match status" value="1"/>
</dbReference>
<organism evidence="13 14">
    <name type="scientific">Marinomonas balearica</name>
    <dbReference type="NCBI Taxonomy" id="491947"/>
    <lineage>
        <taxon>Bacteria</taxon>
        <taxon>Pseudomonadati</taxon>
        <taxon>Pseudomonadota</taxon>
        <taxon>Gammaproteobacteria</taxon>
        <taxon>Oceanospirillales</taxon>
        <taxon>Oceanospirillaceae</taxon>
        <taxon>Marinomonas</taxon>
    </lineage>
</organism>
<dbReference type="SUPFAM" id="SSF55785">
    <property type="entry name" value="PYP-like sensor domain (PAS domain)"/>
    <property type="match status" value="2"/>
</dbReference>
<keyword evidence="14" id="KW-1185">Reference proteome</keyword>
<dbReference type="FunFam" id="3.20.20.450:FF:000001">
    <property type="entry name" value="Cyclic di-GMP phosphodiesterase yahA"/>
    <property type="match status" value="1"/>
</dbReference>
<dbReference type="Pfam" id="PF00563">
    <property type="entry name" value="EAL"/>
    <property type="match status" value="1"/>
</dbReference>
<dbReference type="OrthoDB" id="9804951at2"/>
<evidence type="ECO:0000256" key="7">
    <source>
        <dbReference type="SAM" id="Phobius"/>
    </source>
</evidence>
<dbReference type="InterPro" id="IPR042240">
    <property type="entry name" value="CHASE_sf"/>
</dbReference>
<dbReference type="SUPFAM" id="SSF55073">
    <property type="entry name" value="Nucleotide cyclase"/>
    <property type="match status" value="1"/>
</dbReference>
<feature type="domain" description="EAL" evidence="11">
    <location>
        <begin position="750"/>
        <end position="1001"/>
    </location>
</feature>
<dbReference type="Gene3D" id="3.30.70.270">
    <property type="match status" value="1"/>
</dbReference>
<evidence type="ECO:0000313" key="14">
    <source>
        <dbReference type="Proteomes" id="UP000294656"/>
    </source>
</evidence>
<dbReference type="EC" id="3.1.4.52" evidence="2"/>
<evidence type="ECO:0000256" key="2">
    <source>
        <dbReference type="ARBA" id="ARBA00012282"/>
    </source>
</evidence>
<feature type="domain" description="CHASE" evidence="10">
    <location>
        <begin position="119"/>
        <end position="261"/>
    </location>
</feature>
<evidence type="ECO:0000256" key="1">
    <source>
        <dbReference type="ARBA" id="ARBA00004370"/>
    </source>
</evidence>
<dbReference type="GO" id="GO:0016020">
    <property type="term" value="C:membrane"/>
    <property type="evidence" value="ECO:0007669"/>
    <property type="project" value="UniProtKB-SubCell"/>
</dbReference>
<evidence type="ECO:0000313" key="13">
    <source>
        <dbReference type="EMBL" id="TDO97907.1"/>
    </source>
</evidence>
<dbReference type="PROSITE" id="PS50839">
    <property type="entry name" value="CHASE"/>
    <property type="match status" value="1"/>
</dbReference>
<dbReference type="SMART" id="SM00086">
    <property type="entry name" value="PAC"/>
    <property type="match status" value="1"/>
</dbReference>
<gene>
    <name evidence="13" type="ORF">DFP79_1536</name>
</gene>
<keyword evidence="4 7" id="KW-0812">Transmembrane</keyword>
<evidence type="ECO:0000259" key="10">
    <source>
        <dbReference type="PROSITE" id="PS50839"/>
    </source>
</evidence>
<dbReference type="GO" id="GO:0007165">
    <property type="term" value="P:signal transduction"/>
    <property type="evidence" value="ECO:0007669"/>
    <property type="project" value="UniProtKB-ARBA"/>
</dbReference>
<dbReference type="PROSITE" id="PS50887">
    <property type="entry name" value="GGDEF"/>
    <property type="match status" value="1"/>
</dbReference>
<dbReference type="SUPFAM" id="SSF141868">
    <property type="entry name" value="EAL domain-like"/>
    <property type="match status" value="1"/>
</dbReference>
<evidence type="ECO:0000259" key="8">
    <source>
        <dbReference type="PROSITE" id="PS50112"/>
    </source>
</evidence>
<dbReference type="InterPro" id="IPR052155">
    <property type="entry name" value="Biofilm_reg_signaling"/>
</dbReference>
<dbReference type="CDD" id="cd01949">
    <property type="entry name" value="GGDEF"/>
    <property type="match status" value="1"/>
</dbReference>
<evidence type="ECO:0000259" key="9">
    <source>
        <dbReference type="PROSITE" id="PS50113"/>
    </source>
</evidence>
<dbReference type="SMART" id="SM00267">
    <property type="entry name" value="GGDEF"/>
    <property type="match status" value="1"/>
</dbReference>
<dbReference type="PROSITE" id="PS50112">
    <property type="entry name" value="PAS"/>
    <property type="match status" value="1"/>
</dbReference>
<proteinExistence type="predicted"/>
<feature type="domain" description="PAC" evidence="9">
    <location>
        <begin position="514"/>
        <end position="566"/>
    </location>
</feature>
<protein>
    <recommendedName>
        <fullName evidence="2">cyclic-guanylate-specific phosphodiesterase</fullName>
        <ecNumber evidence="2">3.1.4.52</ecNumber>
    </recommendedName>
</protein>
<keyword evidence="3" id="KW-0973">c-di-GMP</keyword>
<evidence type="ECO:0000256" key="3">
    <source>
        <dbReference type="ARBA" id="ARBA00022636"/>
    </source>
</evidence>
<comment type="subcellular location">
    <subcellularLocation>
        <location evidence="1">Membrane</location>
    </subcellularLocation>
</comment>
<evidence type="ECO:0000259" key="12">
    <source>
        <dbReference type="PROSITE" id="PS50887"/>
    </source>
</evidence>
<feature type="domain" description="GGDEF" evidence="12">
    <location>
        <begin position="599"/>
        <end position="741"/>
    </location>
</feature>
<dbReference type="InterPro" id="IPR029787">
    <property type="entry name" value="Nucleotide_cyclase"/>
</dbReference>